<feature type="transmembrane region" description="Helical" evidence="6">
    <location>
        <begin position="7"/>
        <end position="27"/>
    </location>
</feature>
<keyword evidence="9" id="KW-1185">Reference proteome</keyword>
<gene>
    <name evidence="8" type="ORF">DFR49_1197</name>
</gene>
<dbReference type="PROSITE" id="PS50850">
    <property type="entry name" value="MFS"/>
    <property type="match status" value="1"/>
</dbReference>
<dbReference type="PRINTS" id="PR01035">
    <property type="entry name" value="TCRTETA"/>
</dbReference>
<evidence type="ECO:0000256" key="4">
    <source>
        <dbReference type="ARBA" id="ARBA00022989"/>
    </source>
</evidence>
<feature type="transmembrane region" description="Helical" evidence="6">
    <location>
        <begin position="307"/>
        <end position="328"/>
    </location>
</feature>
<dbReference type="Gene3D" id="1.20.1250.20">
    <property type="entry name" value="MFS general substrate transporter like domains"/>
    <property type="match status" value="1"/>
</dbReference>
<feature type="transmembrane region" description="Helical" evidence="6">
    <location>
        <begin position="249"/>
        <end position="271"/>
    </location>
</feature>
<keyword evidence="5 6" id="KW-0472">Membrane</keyword>
<dbReference type="InterPro" id="IPR001958">
    <property type="entry name" value="Tet-R_TetA/multi-R_MdtG-like"/>
</dbReference>
<evidence type="ECO:0000256" key="6">
    <source>
        <dbReference type="SAM" id="Phobius"/>
    </source>
</evidence>
<dbReference type="PANTHER" id="PTHR23504:SF15">
    <property type="entry name" value="MAJOR FACILITATOR SUPERFAMILY (MFS) PROFILE DOMAIN-CONTAINING PROTEIN"/>
    <property type="match status" value="1"/>
</dbReference>
<dbReference type="RefSeq" id="WP_211325803.1">
    <property type="nucleotide sequence ID" value="NZ_QXDC01000002.1"/>
</dbReference>
<dbReference type="AlphaFoldDB" id="A0A397PFP7"/>
<sequence length="409" mass="42392">MRFPNRAIPIVLAAVVVDVIGFGIIMPVLPELITHLGHVDLEEATRVAGWLLAVFAIAQFVAGPIVGNLGDRFGRRPILIISMVAFAIDYAITAAAPTLAWLFVGRIIAGATGAIYGPAGAVIADVSPPEKRAAAFGLLGAAFGIGFIIGPALGGLVATLGPRAPFIAAAILAGLNAMAMLFLLPETLDAAHRRPFRLRDAHVIGAFRPLFEAGRAGPLLLAWFLWQVGGMVYPATWAFWAAIRFGWDATAIGLSLAWVGLLTAIVQLVLTGNVVARLGERRAAILGLACAASCLIAYAFATEGWQVYAFFLVGAFGAFAYPALSGILSRMVDASRQGALQGGIGSMNSVAAIAGPLLAAQSLAWGTRNGFDGAAFIVAGGLMAAAMLIIWLLVPHVPAVPSTEPEPAA</sequence>
<dbReference type="Proteomes" id="UP000266568">
    <property type="component" value="Unassembled WGS sequence"/>
</dbReference>
<feature type="transmembrane region" description="Helical" evidence="6">
    <location>
        <begin position="78"/>
        <end position="97"/>
    </location>
</feature>
<dbReference type="PANTHER" id="PTHR23504">
    <property type="entry name" value="MAJOR FACILITATOR SUPERFAMILY DOMAIN-CONTAINING PROTEIN 10"/>
    <property type="match status" value="1"/>
</dbReference>
<dbReference type="SUPFAM" id="SSF103473">
    <property type="entry name" value="MFS general substrate transporter"/>
    <property type="match status" value="1"/>
</dbReference>
<dbReference type="EMBL" id="QXDC01000002">
    <property type="protein sequence ID" value="RIA46649.1"/>
    <property type="molecule type" value="Genomic_DNA"/>
</dbReference>
<evidence type="ECO:0000256" key="1">
    <source>
        <dbReference type="ARBA" id="ARBA00004141"/>
    </source>
</evidence>
<feature type="transmembrane region" description="Helical" evidence="6">
    <location>
        <begin position="136"/>
        <end position="158"/>
    </location>
</feature>
<feature type="transmembrane region" description="Helical" evidence="6">
    <location>
        <begin position="373"/>
        <end position="394"/>
    </location>
</feature>
<keyword evidence="3 6" id="KW-0812">Transmembrane</keyword>
<organism evidence="8 9">
    <name type="scientific">Hephaestia caeni</name>
    <dbReference type="NCBI Taxonomy" id="645617"/>
    <lineage>
        <taxon>Bacteria</taxon>
        <taxon>Pseudomonadati</taxon>
        <taxon>Pseudomonadota</taxon>
        <taxon>Alphaproteobacteria</taxon>
        <taxon>Sphingomonadales</taxon>
        <taxon>Sphingomonadaceae</taxon>
        <taxon>Hephaestia</taxon>
    </lineage>
</organism>
<evidence type="ECO:0000313" key="8">
    <source>
        <dbReference type="EMBL" id="RIA46649.1"/>
    </source>
</evidence>
<feature type="transmembrane region" description="Helical" evidence="6">
    <location>
        <begin position="103"/>
        <end position="124"/>
    </location>
</feature>
<evidence type="ECO:0000256" key="5">
    <source>
        <dbReference type="ARBA" id="ARBA00023136"/>
    </source>
</evidence>
<evidence type="ECO:0000256" key="3">
    <source>
        <dbReference type="ARBA" id="ARBA00022692"/>
    </source>
</evidence>
<protein>
    <submittedName>
        <fullName evidence="8">DHA1 family tetracycline resistance protein-like MFS transporter</fullName>
    </submittedName>
</protein>
<dbReference type="InterPro" id="IPR020846">
    <property type="entry name" value="MFS_dom"/>
</dbReference>
<evidence type="ECO:0000313" key="9">
    <source>
        <dbReference type="Proteomes" id="UP000266568"/>
    </source>
</evidence>
<evidence type="ECO:0000259" key="7">
    <source>
        <dbReference type="PROSITE" id="PS50850"/>
    </source>
</evidence>
<feature type="domain" description="Major facilitator superfamily (MFS) profile" evidence="7">
    <location>
        <begin position="7"/>
        <end position="398"/>
    </location>
</feature>
<feature type="transmembrane region" description="Helical" evidence="6">
    <location>
        <begin position="283"/>
        <end position="301"/>
    </location>
</feature>
<evidence type="ECO:0000256" key="2">
    <source>
        <dbReference type="ARBA" id="ARBA00022448"/>
    </source>
</evidence>
<feature type="transmembrane region" description="Helical" evidence="6">
    <location>
        <begin position="164"/>
        <end position="184"/>
    </location>
</feature>
<comment type="subcellular location">
    <subcellularLocation>
        <location evidence="1">Membrane</location>
        <topology evidence="1">Multi-pass membrane protein</topology>
    </subcellularLocation>
</comment>
<proteinExistence type="predicted"/>
<dbReference type="InterPro" id="IPR036259">
    <property type="entry name" value="MFS_trans_sf"/>
</dbReference>
<keyword evidence="4 6" id="KW-1133">Transmembrane helix</keyword>
<feature type="transmembrane region" description="Helical" evidence="6">
    <location>
        <begin position="349"/>
        <end position="367"/>
    </location>
</feature>
<comment type="caution">
    <text evidence="8">The sequence shown here is derived from an EMBL/GenBank/DDBJ whole genome shotgun (WGS) entry which is preliminary data.</text>
</comment>
<keyword evidence="2" id="KW-0813">Transport</keyword>
<name>A0A397PFP7_9SPHN</name>
<feature type="transmembrane region" description="Helical" evidence="6">
    <location>
        <begin position="220"/>
        <end position="243"/>
    </location>
</feature>
<dbReference type="GO" id="GO:0022857">
    <property type="term" value="F:transmembrane transporter activity"/>
    <property type="evidence" value="ECO:0007669"/>
    <property type="project" value="InterPro"/>
</dbReference>
<dbReference type="GO" id="GO:0016020">
    <property type="term" value="C:membrane"/>
    <property type="evidence" value="ECO:0007669"/>
    <property type="project" value="UniProtKB-SubCell"/>
</dbReference>
<reference evidence="8 9" key="1">
    <citation type="submission" date="2018-08" db="EMBL/GenBank/DDBJ databases">
        <title>Genomic Encyclopedia of Type Strains, Phase IV (KMG-IV): sequencing the most valuable type-strain genomes for metagenomic binning, comparative biology and taxonomic classification.</title>
        <authorList>
            <person name="Goeker M."/>
        </authorList>
    </citation>
    <scope>NUCLEOTIDE SEQUENCE [LARGE SCALE GENOMIC DNA]</scope>
    <source>
        <strain evidence="8 9">DSM 25527</strain>
    </source>
</reference>
<dbReference type="InterPro" id="IPR011701">
    <property type="entry name" value="MFS"/>
</dbReference>
<accession>A0A397PFP7</accession>
<dbReference type="Pfam" id="PF07690">
    <property type="entry name" value="MFS_1"/>
    <property type="match status" value="1"/>
</dbReference>
<feature type="transmembrane region" description="Helical" evidence="6">
    <location>
        <begin position="47"/>
        <end position="66"/>
    </location>
</feature>